<dbReference type="AlphaFoldDB" id="A0AAE3AAF7"/>
<evidence type="ECO:0000259" key="2">
    <source>
        <dbReference type="SMART" id="SM00470"/>
    </source>
</evidence>
<dbReference type="Proteomes" id="UP001198220">
    <property type="component" value="Unassembled WGS sequence"/>
</dbReference>
<organism evidence="3 4">
    <name type="scientific">Hominiventricola filiformis</name>
    <dbReference type="NCBI Taxonomy" id="2885352"/>
    <lineage>
        <taxon>Bacteria</taxon>
        <taxon>Bacillati</taxon>
        <taxon>Bacillota</taxon>
        <taxon>Clostridia</taxon>
        <taxon>Lachnospirales</taxon>
        <taxon>Lachnospiraceae</taxon>
        <taxon>Hominiventricola</taxon>
    </lineage>
</organism>
<dbReference type="Pfam" id="PF17762">
    <property type="entry name" value="HTH_ParB"/>
    <property type="match status" value="1"/>
</dbReference>
<evidence type="ECO:0000256" key="1">
    <source>
        <dbReference type="ARBA" id="ARBA00022829"/>
    </source>
</evidence>
<dbReference type="CDD" id="cd16408">
    <property type="entry name" value="ParB_N_like"/>
    <property type="match status" value="1"/>
</dbReference>
<dbReference type="PANTHER" id="PTHR33375">
    <property type="entry name" value="CHROMOSOME-PARTITIONING PROTEIN PARB-RELATED"/>
    <property type="match status" value="1"/>
</dbReference>
<comment type="caution">
    <text evidence="3">The sequence shown here is derived from an EMBL/GenBank/DDBJ whole genome shotgun (WGS) entry which is preliminary data.</text>
</comment>
<dbReference type="SMART" id="SM00470">
    <property type="entry name" value="ParB"/>
    <property type="match status" value="1"/>
</dbReference>
<keyword evidence="1" id="KW-0159">Chromosome partition</keyword>
<keyword evidence="4" id="KW-1185">Reference proteome</keyword>
<dbReference type="SUPFAM" id="SSF109709">
    <property type="entry name" value="KorB DNA-binding domain-like"/>
    <property type="match status" value="1"/>
</dbReference>
<dbReference type="InterPro" id="IPR036086">
    <property type="entry name" value="ParB/Sulfiredoxin_sf"/>
</dbReference>
<dbReference type="PANTHER" id="PTHR33375:SF1">
    <property type="entry name" value="CHROMOSOME-PARTITIONING PROTEIN PARB-RELATED"/>
    <property type="match status" value="1"/>
</dbReference>
<dbReference type="InterPro" id="IPR050336">
    <property type="entry name" value="Chromosome_partition/occlusion"/>
</dbReference>
<evidence type="ECO:0000313" key="4">
    <source>
        <dbReference type="Proteomes" id="UP001198220"/>
    </source>
</evidence>
<gene>
    <name evidence="3" type="ORF">LKD36_09405</name>
</gene>
<proteinExistence type="predicted"/>
<dbReference type="RefSeq" id="WP_055163390.1">
    <property type="nucleotide sequence ID" value="NZ_JAJEPS010000008.1"/>
</dbReference>
<protein>
    <submittedName>
        <fullName evidence="3">ParB N-terminal domain-containing protein</fullName>
    </submittedName>
</protein>
<evidence type="ECO:0000313" key="3">
    <source>
        <dbReference type="EMBL" id="MCC2126398.1"/>
    </source>
</evidence>
<dbReference type="Pfam" id="PF02195">
    <property type="entry name" value="ParB_N"/>
    <property type="match status" value="1"/>
</dbReference>
<name>A0AAE3AAF7_9FIRM</name>
<dbReference type="GO" id="GO:0005694">
    <property type="term" value="C:chromosome"/>
    <property type="evidence" value="ECO:0007669"/>
    <property type="project" value="TreeGrafter"/>
</dbReference>
<dbReference type="SUPFAM" id="SSF110849">
    <property type="entry name" value="ParB/Sulfiredoxin"/>
    <property type="match status" value="1"/>
</dbReference>
<sequence>MTRKPKIPERGSLLNNSMDGMDELFNFQTKEESAAEKQTEKVSGENTLVEMEFAYMSAFPDHKFKLYTGQRLDDMVSSIKEYGILMPVILWHHEGLYIILSGHNRVNAGKIAGLTKCLVIIKENLSYEDAVLIVTETNLRQRSFDDLSPSEKAYCLKQHYEAIKCQGKRNDLLNEIENLLNPSEIKENETLSENQKRLRSDEKLGEEYGLNRDNVAKYLRIATLVSPLLEMLDEKKISMKSAYDLSFVKEEFMQTMIADILVSGEVVLDTKKSALIHDYAKNKTLTEERIEQILKGEKTKKPKSTAPQPIKVKGNVISRFFTKQESKKEIEETIEKALELYFARMSEEKEQLVG</sequence>
<accession>A0AAE3AAF7</accession>
<dbReference type="Gene3D" id="1.10.10.2830">
    <property type="match status" value="1"/>
</dbReference>
<dbReference type="GO" id="GO:0007059">
    <property type="term" value="P:chromosome segregation"/>
    <property type="evidence" value="ECO:0007669"/>
    <property type="project" value="UniProtKB-KW"/>
</dbReference>
<dbReference type="InterPro" id="IPR041468">
    <property type="entry name" value="HTH_ParB/Spo0J"/>
</dbReference>
<feature type="domain" description="ParB-like N-terminal" evidence="2">
    <location>
        <begin position="52"/>
        <end position="139"/>
    </location>
</feature>
<reference evidence="3 4" key="1">
    <citation type="submission" date="2021-10" db="EMBL/GenBank/DDBJ databases">
        <title>Anaerobic single-cell dispensing facilitates the cultivation of human gut bacteria.</title>
        <authorList>
            <person name="Afrizal A."/>
        </authorList>
    </citation>
    <scope>NUCLEOTIDE SEQUENCE [LARGE SCALE GENOMIC DNA]</scope>
    <source>
        <strain evidence="3 4">CLA-AA-H276</strain>
    </source>
</reference>
<dbReference type="InterPro" id="IPR003115">
    <property type="entry name" value="ParB_N"/>
</dbReference>
<dbReference type="EMBL" id="JAJEPS010000008">
    <property type="protein sequence ID" value="MCC2126398.1"/>
    <property type="molecule type" value="Genomic_DNA"/>
</dbReference>
<dbReference type="Gene3D" id="3.90.1530.30">
    <property type="match status" value="1"/>
</dbReference>